<dbReference type="InterPro" id="IPR016035">
    <property type="entry name" value="Acyl_Trfase/lysoPLipase"/>
</dbReference>
<dbReference type="GO" id="GO:0016042">
    <property type="term" value="P:lipid catabolic process"/>
    <property type="evidence" value="ECO:0007669"/>
    <property type="project" value="UniProtKB-UniRule"/>
</dbReference>
<dbReference type="STRING" id="448.Lery_0657"/>
<dbReference type="InterPro" id="IPR050301">
    <property type="entry name" value="NTE"/>
</dbReference>
<feature type="active site" description="Proton acceptor" evidence="4">
    <location>
        <position position="203"/>
    </location>
</feature>
<dbReference type="PROSITE" id="PS51635">
    <property type="entry name" value="PNPLA"/>
    <property type="match status" value="1"/>
</dbReference>
<evidence type="ECO:0000313" key="7">
    <source>
        <dbReference type="Proteomes" id="UP000054773"/>
    </source>
</evidence>
<feature type="active site" description="Nucleophile" evidence="4">
    <location>
        <position position="43"/>
    </location>
</feature>
<dbReference type="OrthoDB" id="9798773at2"/>
<name>A0A0W0TU59_LEGER</name>
<dbReference type="GO" id="GO:0016787">
    <property type="term" value="F:hydrolase activity"/>
    <property type="evidence" value="ECO:0007669"/>
    <property type="project" value="UniProtKB-UniRule"/>
</dbReference>
<gene>
    <name evidence="6" type="ORF">Lery_0657</name>
</gene>
<keyword evidence="1 4" id="KW-0378">Hydrolase</keyword>
<comment type="caution">
    <text evidence="6">The sequence shown here is derived from an EMBL/GenBank/DDBJ whole genome shotgun (WGS) entry which is preliminary data.</text>
</comment>
<evidence type="ECO:0000256" key="3">
    <source>
        <dbReference type="ARBA" id="ARBA00023098"/>
    </source>
</evidence>
<keyword evidence="7" id="KW-1185">Reference proteome</keyword>
<evidence type="ECO:0000256" key="4">
    <source>
        <dbReference type="PROSITE-ProRule" id="PRU01161"/>
    </source>
</evidence>
<dbReference type="SUPFAM" id="SSF52151">
    <property type="entry name" value="FabD/lysophospholipase-like"/>
    <property type="match status" value="1"/>
</dbReference>
<dbReference type="PATRIC" id="fig|448.7.peg.686"/>
<feature type="short sequence motif" description="GXSXG" evidence="4">
    <location>
        <begin position="41"/>
        <end position="45"/>
    </location>
</feature>
<keyword evidence="3 4" id="KW-0443">Lipid metabolism</keyword>
<feature type="domain" description="PNPLA" evidence="5">
    <location>
        <begin position="6"/>
        <end position="216"/>
    </location>
</feature>
<evidence type="ECO:0000313" key="6">
    <source>
        <dbReference type="EMBL" id="KTC98968.1"/>
    </source>
</evidence>
<feature type="short sequence motif" description="GXGXXG" evidence="4">
    <location>
        <begin position="10"/>
        <end position="15"/>
    </location>
</feature>
<dbReference type="AlphaFoldDB" id="A0A0W0TU59"/>
<evidence type="ECO:0000256" key="1">
    <source>
        <dbReference type="ARBA" id="ARBA00022801"/>
    </source>
</evidence>
<evidence type="ECO:0000259" key="5">
    <source>
        <dbReference type="PROSITE" id="PS51635"/>
    </source>
</evidence>
<dbReference type="Pfam" id="PF01734">
    <property type="entry name" value="Patatin"/>
    <property type="match status" value="1"/>
</dbReference>
<dbReference type="RefSeq" id="WP_058525834.1">
    <property type="nucleotide sequence ID" value="NZ_CAAAHY010000029.1"/>
</dbReference>
<sequence>MAKKALYLAGGGARGAYQAGVLKAISTILGVKKIPFEVISGVSVGSINAAILAENATDFPAGVEKLVGLWGEICCSQIYNASNYELSKSVFRNLSHMIIKQRQSGYLLNTLPLHDFINTNVDFEAIEHHIMENHIETLEVISNCYETHQTVSFYQHNDTFFEDWNYPRHMSERTNLRMEHILASGALPLFFPSVKINGLHYGDGSMGLVSPLRGAIRCQVEKILILGTRQLPEATNTEKLRNGDIGFAHILGGMLNGLFLDNLDRDIELVNRMNDIARMISLWKKRRSPWRPIETLHLRPSIDMAAIAQEQYKNMPALLRFLLNTLGAKSHSGDLLSFLLFEKEFTKELIQLGYDDTITAKAVVEDFFS</sequence>
<evidence type="ECO:0000256" key="2">
    <source>
        <dbReference type="ARBA" id="ARBA00022963"/>
    </source>
</evidence>
<dbReference type="InterPro" id="IPR002641">
    <property type="entry name" value="PNPLA_dom"/>
</dbReference>
<dbReference type="EMBL" id="LNYA01000010">
    <property type="protein sequence ID" value="KTC98968.1"/>
    <property type="molecule type" value="Genomic_DNA"/>
</dbReference>
<proteinExistence type="predicted"/>
<dbReference type="PANTHER" id="PTHR14226">
    <property type="entry name" value="NEUROPATHY TARGET ESTERASE/SWISS CHEESE D.MELANOGASTER"/>
    <property type="match status" value="1"/>
</dbReference>
<keyword evidence="2 4" id="KW-0442">Lipid degradation</keyword>
<dbReference type="PANTHER" id="PTHR14226:SF57">
    <property type="entry name" value="BLR7027 PROTEIN"/>
    <property type="match status" value="1"/>
</dbReference>
<reference evidence="6 7" key="1">
    <citation type="submission" date="2015-11" db="EMBL/GenBank/DDBJ databases">
        <title>Genomic analysis of 38 Legionella species identifies large and diverse effector repertoires.</title>
        <authorList>
            <person name="Burstein D."/>
            <person name="Amaro F."/>
            <person name="Zusman T."/>
            <person name="Lifshitz Z."/>
            <person name="Cohen O."/>
            <person name="Gilbert J.A."/>
            <person name="Pupko T."/>
            <person name="Shuman H.A."/>
            <person name="Segal G."/>
        </authorList>
    </citation>
    <scope>NUCLEOTIDE SEQUENCE [LARGE SCALE GENOMIC DNA]</scope>
    <source>
        <strain evidence="6 7">SE-32A-C8</strain>
    </source>
</reference>
<comment type="caution">
    <text evidence="4">Lacks conserved residue(s) required for the propagation of feature annotation.</text>
</comment>
<dbReference type="Proteomes" id="UP000054773">
    <property type="component" value="Unassembled WGS sequence"/>
</dbReference>
<organism evidence="6 7">
    <name type="scientific">Legionella erythra</name>
    <dbReference type="NCBI Taxonomy" id="448"/>
    <lineage>
        <taxon>Bacteria</taxon>
        <taxon>Pseudomonadati</taxon>
        <taxon>Pseudomonadota</taxon>
        <taxon>Gammaproteobacteria</taxon>
        <taxon>Legionellales</taxon>
        <taxon>Legionellaceae</taxon>
        <taxon>Legionella</taxon>
    </lineage>
</organism>
<protein>
    <submittedName>
        <fullName evidence="6">Alpha-beta hydrolase family transporter esterase</fullName>
    </submittedName>
</protein>
<dbReference type="Gene3D" id="3.40.1090.10">
    <property type="entry name" value="Cytosolic phospholipase A2 catalytic domain"/>
    <property type="match status" value="1"/>
</dbReference>
<accession>A0A0W0TU59</accession>